<evidence type="ECO:0000313" key="2">
    <source>
        <dbReference type="Proteomes" id="UP000183339"/>
    </source>
</evidence>
<dbReference type="EMBL" id="FOHI01000001">
    <property type="protein sequence ID" value="SES79080.1"/>
    <property type="molecule type" value="Genomic_DNA"/>
</dbReference>
<dbReference type="AlphaFoldDB" id="A0A1H9ZDC4"/>
<reference evidence="1 2" key="1">
    <citation type="submission" date="2016-10" db="EMBL/GenBank/DDBJ databases">
        <authorList>
            <person name="de Groot N.N."/>
        </authorList>
    </citation>
    <scope>NUCLEOTIDE SEQUENCE [LARGE SCALE GENOMIC DNA]</scope>
    <source>
        <strain evidence="1 2">Nl7</strain>
    </source>
</reference>
<accession>A0A1H9ZDC4</accession>
<gene>
    <name evidence="1" type="ORF">SAMN05216412_101594</name>
</gene>
<sequence>MEGFFQSLRGDKERKDVDYNSQYHHAVWGKTPVRKCLG</sequence>
<proteinExistence type="predicted"/>
<name>A0A1H9ZDC4_9PROT</name>
<dbReference type="Proteomes" id="UP000183339">
    <property type="component" value="Unassembled WGS sequence"/>
</dbReference>
<evidence type="ECO:0000313" key="1">
    <source>
        <dbReference type="EMBL" id="SES79080.1"/>
    </source>
</evidence>
<protein>
    <submittedName>
        <fullName evidence="1">Uncharacterized protein</fullName>
    </submittedName>
</protein>
<organism evidence="1 2">
    <name type="scientific">Nitrosospira multiformis</name>
    <dbReference type="NCBI Taxonomy" id="1231"/>
    <lineage>
        <taxon>Bacteria</taxon>
        <taxon>Pseudomonadati</taxon>
        <taxon>Pseudomonadota</taxon>
        <taxon>Betaproteobacteria</taxon>
        <taxon>Nitrosomonadales</taxon>
        <taxon>Nitrosomonadaceae</taxon>
        <taxon>Nitrosospira</taxon>
    </lineage>
</organism>